<dbReference type="InterPro" id="IPR032675">
    <property type="entry name" value="LRR_dom_sf"/>
</dbReference>
<dbReference type="Gene3D" id="3.80.10.10">
    <property type="entry name" value="Ribonuclease Inhibitor"/>
    <property type="match status" value="1"/>
</dbReference>
<dbReference type="InterPro" id="IPR055411">
    <property type="entry name" value="LRR_FXL15/At3g58940/PEG3-like"/>
</dbReference>
<dbReference type="SUPFAM" id="SSF52047">
    <property type="entry name" value="RNI-like"/>
    <property type="match status" value="1"/>
</dbReference>
<feature type="compositionally biased region" description="Pro residues" evidence="1">
    <location>
        <begin position="125"/>
        <end position="140"/>
    </location>
</feature>
<feature type="region of interest" description="Disordered" evidence="1">
    <location>
        <begin position="125"/>
        <end position="147"/>
    </location>
</feature>
<sequence>MLRTSVLSRRWRRVWTSAIALDFTDAADGDGDGDGDDNVYISRIDRCLEQLSASPSCTEIRSIIFPAIQDSVVADRWIRFAAAHSVERLEFIVPTGGPALLPLSLFELCRSLTVLDLSGYAIPRSPPRSPSAPPSPPSAPSPSSALSNGVDRLPASVFRSCPLLSTLRLINCSIPREARSALRPPAFPTLRALDLDIVRIATPQLLLASCPVLTELTVRNPPEGFPFRLVTRPAISTLRVFGGTLRPTLPAPSVRTLVLSSLNIVNPPLLLREFQGLQLLSLYRVRIEPGADSGILVQAPRIRHLVVQDSDDLGSVVVAETPQLRRLFYWGDIRFLRVFEDAVPKLEEAFLHSTANRCPVGSERLKFDKLKEFHWWPVYKKDAVESASDQLELASSTEGIHAVSILWGAGRYVSAAHCGFEMSCSKAHTSALRGRLQRGDAQDSEFPP</sequence>
<dbReference type="AlphaFoldDB" id="A0A6V7Q8Y9"/>
<organism evidence="3">
    <name type="scientific">Ananas comosus var. bracteatus</name>
    <name type="common">red pineapple</name>
    <dbReference type="NCBI Taxonomy" id="296719"/>
    <lineage>
        <taxon>Eukaryota</taxon>
        <taxon>Viridiplantae</taxon>
        <taxon>Streptophyta</taxon>
        <taxon>Embryophyta</taxon>
        <taxon>Tracheophyta</taxon>
        <taxon>Spermatophyta</taxon>
        <taxon>Magnoliopsida</taxon>
        <taxon>Liliopsida</taxon>
        <taxon>Poales</taxon>
        <taxon>Bromeliaceae</taxon>
        <taxon>Bromelioideae</taxon>
        <taxon>Ananas</taxon>
    </lineage>
</organism>
<dbReference type="Pfam" id="PF24758">
    <property type="entry name" value="LRR_At5g56370"/>
    <property type="match status" value="1"/>
</dbReference>
<accession>A0A6V7Q8Y9</accession>
<dbReference type="PANTHER" id="PTHR31639:SF42">
    <property type="entry name" value="OS02G0160200 PROTEIN"/>
    <property type="match status" value="1"/>
</dbReference>
<evidence type="ECO:0000259" key="2">
    <source>
        <dbReference type="Pfam" id="PF24758"/>
    </source>
</evidence>
<evidence type="ECO:0000313" key="3">
    <source>
        <dbReference type="EMBL" id="CAD1839500.1"/>
    </source>
</evidence>
<gene>
    <name evidence="3" type="ORF">CB5_LOCUS22711</name>
</gene>
<dbReference type="EMBL" id="LR862134">
    <property type="protein sequence ID" value="CAD1839500.1"/>
    <property type="molecule type" value="Genomic_DNA"/>
</dbReference>
<reference evidence="3" key="1">
    <citation type="submission" date="2020-07" db="EMBL/GenBank/DDBJ databases">
        <authorList>
            <person name="Lin J."/>
        </authorList>
    </citation>
    <scope>NUCLEOTIDE SEQUENCE</scope>
</reference>
<feature type="domain" description="F-box/LRR-repeat protein 15/At3g58940/PEG3-like LRR" evidence="2">
    <location>
        <begin position="151"/>
        <end position="225"/>
    </location>
</feature>
<protein>
    <recommendedName>
        <fullName evidence="2">F-box/LRR-repeat protein 15/At3g58940/PEG3-like LRR domain-containing protein</fullName>
    </recommendedName>
</protein>
<proteinExistence type="predicted"/>
<name>A0A6V7Q8Y9_ANACO</name>
<evidence type="ECO:0000256" key="1">
    <source>
        <dbReference type="SAM" id="MobiDB-lite"/>
    </source>
</evidence>
<dbReference type="PANTHER" id="PTHR31639">
    <property type="entry name" value="F-BOX PROTEIN-LIKE"/>
    <property type="match status" value="1"/>
</dbReference>